<reference evidence="11" key="1">
    <citation type="submission" date="2020-10" db="EMBL/GenBank/DDBJ databases">
        <authorList>
            <person name="Gilroy R."/>
        </authorList>
    </citation>
    <scope>NUCLEOTIDE SEQUENCE</scope>
    <source>
        <strain evidence="11">CHK136-897</strain>
    </source>
</reference>
<evidence type="ECO:0000256" key="8">
    <source>
        <dbReference type="HAMAP-Rule" id="MF_00022"/>
    </source>
</evidence>
<dbReference type="PANTHER" id="PTHR43311">
    <property type="entry name" value="GLUTAMATE--TRNA LIGASE"/>
    <property type="match status" value="1"/>
</dbReference>
<evidence type="ECO:0000259" key="9">
    <source>
        <dbReference type="Pfam" id="PF00749"/>
    </source>
</evidence>
<dbReference type="PROSITE" id="PS00178">
    <property type="entry name" value="AA_TRNA_LIGASE_I"/>
    <property type="match status" value="1"/>
</dbReference>
<dbReference type="NCBIfam" id="TIGR00464">
    <property type="entry name" value="gltX_bact"/>
    <property type="match status" value="1"/>
</dbReference>
<evidence type="ECO:0000256" key="3">
    <source>
        <dbReference type="ARBA" id="ARBA00022598"/>
    </source>
</evidence>
<keyword evidence="5 8" id="KW-0067">ATP-binding</keyword>
<evidence type="ECO:0000256" key="6">
    <source>
        <dbReference type="ARBA" id="ARBA00022917"/>
    </source>
</evidence>
<comment type="similarity">
    <text evidence="1 8">Belongs to the class-I aminoacyl-tRNA synthetase family. Glutamate--tRNA ligase type 1 subfamily.</text>
</comment>
<feature type="domain" description="Glutamyl/glutaminyl-tRNA synthetase class Ib catalytic" evidence="9">
    <location>
        <begin position="40"/>
        <end position="364"/>
    </location>
</feature>
<dbReference type="EMBL" id="DVNO01000036">
    <property type="protein sequence ID" value="HIU65786.1"/>
    <property type="molecule type" value="Genomic_DNA"/>
</dbReference>
<dbReference type="InterPro" id="IPR049940">
    <property type="entry name" value="GluQ/Sye"/>
</dbReference>
<dbReference type="PRINTS" id="PR00987">
    <property type="entry name" value="TRNASYNTHGLU"/>
</dbReference>
<feature type="binding site" evidence="8">
    <location>
        <position position="295"/>
    </location>
    <ligand>
        <name>ATP</name>
        <dbReference type="ChEBI" id="CHEBI:30616"/>
    </ligand>
</feature>
<keyword evidence="2 8" id="KW-0963">Cytoplasm</keyword>
<proteinExistence type="inferred from homology"/>
<dbReference type="Pfam" id="PF00749">
    <property type="entry name" value="tRNA-synt_1c"/>
    <property type="match status" value="1"/>
</dbReference>
<evidence type="ECO:0000313" key="11">
    <source>
        <dbReference type="EMBL" id="HIU65786.1"/>
    </source>
</evidence>
<dbReference type="Pfam" id="PF19269">
    <property type="entry name" value="Anticodon_2"/>
    <property type="match status" value="1"/>
</dbReference>
<dbReference type="GO" id="GO:0006424">
    <property type="term" value="P:glutamyl-tRNA aminoacylation"/>
    <property type="evidence" value="ECO:0007669"/>
    <property type="project" value="UniProtKB-UniRule"/>
</dbReference>
<dbReference type="Gene3D" id="3.40.50.620">
    <property type="entry name" value="HUPs"/>
    <property type="match status" value="1"/>
</dbReference>
<dbReference type="InterPro" id="IPR045462">
    <property type="entry name" value="aa-tRNA-synth_I_cd-bd"/>
</dbReference>
<comment type="subcellular location">
    <subcellularLocation>
        <location evidence="8">Cytoplasm</location>
    </subcellularLocation>
</comment>
<feature type="short sequence motif" description="'HIGH' region" evidence="8">
    <location>
        <begin position="45"/>
        <end position="55"/>
    </location>
</feature>
<keyword evidence="3 8" id="KW-0436">Ligase</keyword>
<sequence length="526" mass="60313">MRKGLSAEVIARVLGAAPKYTLEELEAKYPPRNLPEGAFVTRFAPSPTGYMHIGGLYQAFIDCKLARQSGGVFMLRIEDTDTKREVADAVRIIEDSMHRFGLEYNDIPEYGPYYQSQRKDIYHSVAADLLARGLAYPCFLTPEDMDKIRENQKAAGFATGIYGEFARDRDISEEEITRRLDAGEVPSIRLYSMGNPANRIFCKDAVRGSIGFPENNEDIVLIKSNDGLPTYHFAHLCDDHFMRTTHVVRGEEWLPSFPLHIQLFRMMGWTPPLYIHTSTIDKIDEETGKQRKLSKRHDPEANVAFFLQDGWPVEAVLEYLGNIAASGYEEAKSKGQVKSIWDYEMRPKKIPMSGALFDMKKLEWWAKEYIATLPVDELVKRVRDWADEYDLQWAARIGNDPEYLKNILAIERDNPKRIRKDFITWKQTLQEVSYFWDDLFVSNKDYEFNKDLLSAFLSTFDICDDKDSWWAKIVAIAADKGVKNGEVAMNLRVALTGRTNTPDLYSIMQVMGQDKVVSRIKDVING</sequence>
<dbReference type="InterPro" id="IPR008925">
    <property type="entry name" value="aa_tRNA-synth_I_cd-bd_sf"/>
</dbReference>
<comment type="caution">
    <text evidence="8">Lacks conserved residue(s) required for the propagation of feature annotation.</text>
</comment>
<evidence type="ECO:0000256" key="5">
    <source>
        <dbReference type="ARBA" id="ARBA00022840"/>
    </source>
</evidence>
<gene>
    <name evidence="8" type="primary">gltX</name>
    <name evidence="11" type="ORF">IAC63_04085</name>
</gene>
<feature type="short sequence motif" description="'KMSKS' region" evidence="8">
    <location>
        <begin position="292"/>
        <end position="296"/>
    </location>
</feature>
<comment type="subunit">
    <text evidence="8">Monomer.</text>
</comment>
<dbReference type="EC" id="6.1.1.17" evidence="8"/>
<comment type="function">
    <text evidence="8">Catalyzes the attachment of glutamate to tRNA(Glu) in a two-step reaction: glutamate is first activated by ATP to form Glu-AMP and then transferred to the acceptor end of tRNA(Glu).</text>
</comment>
<accession>A0A9D1MSS1</accession>
<dbReference type="HAMAP" id="MF_00022">
    <property type="entry name" value="Glu_tRNA_synth_type1"/>
    <property type="match status" value="1"/>
</dbReference>
<dbReference type="InterPro" id="IPR014729">
    <property type="entry name" value="Rossmann-like_a/b/a_fold"/>
</dbReference>
<feature type="domain" description="Aminoacyl-tRNA synthetase class I anticodon-binding" evidence="10">
    <location>
        <begin position="378"/>
        <end position="524"/>
    </location>
</feature>
<evidence type="ECO:0000256" key="2">
    <source>
        <dbReference type="ARBA" id="ARBA00022490"/>
    </source>
</evidence>
<dbReference type="GO" id="GO:0005524">
    <property type="term" value="F:ATP binding"/>
    <property type="evidence" value="ECO:0007669"/>
    <property type="project" value="UniProtKB-UniRule"/>
</dbReference>
<evidence type="ECO:0000256" key="1">
    <source>
        <dbReference type="ARBA" id="ARBA00007894"/>
    </source>
</evidence>
<dbReference type="InterPro" id="IPR000924">
    <property type="entry name" value="Glu/Gln-tRNA-synth"/>
</dbReference>
<protein>
    <recommendedName>
        <fullName evidence="8">Glutamate--tRNA ligase</fullName>
        <ecNumber evidence="8">6.1.1.17</ecNumber>
    </recommendedName>
    <alternativeName>
        <fullName evidence="8">Glutamyl-tRNA synthetase</fullName>
        <shortName evidence="8">GluRS</shortName>
    </alternativeName>
</protein>
<evidence type="ECO:0000313" key="12">
    <source>
        <dbReference type="Proteomes" id="UP000824142"/>
    </source>
</evidence>
<evidence type="ECO:0000256" key="7">
    <source>
        <dbReference type="ARBA" id="ARBA00023146"/>
    </source>
</evidence>
<dbReference type="Proteomes" id="UP000824142">
    <property type="component" value="Unassembled WGS sequence"/>
</dbReference>
<dbReference type="InterPro" id="IPR020058">
    <property type="entry name" value="Glu/Gln-tRNA-synth_Ib_cat-dom"/>
</dbReference>
<dbReference type="GO" id="GO:0005829">
    <property type="term" value="C:cytosol"/>
    <property type="evidence" value="ECO:0007669"/>
    <property type="project" value="TreeGrafter"/>
</dbReference>
<dbReference type="AlphaFoldDB" id="A0A9D1MSS1"/>
<keyword evidence="6 8" id="KW-0648">Protein biosynthesis</keyword>
<dbReference type="InterPro" id="IPR020751">
    <property type="entry name" value="aa-tRNA-synth_I_codon-bd_sub2"/>
</dbReference>
<dbReference type="InterPro" id="IPR001412">
    <property type="entry name" value="aa-tRNA-synth_I_CS"/>
</dbReference>
<evidence type="ECO:0000259" key="10">
    <source>
        <dbReference type="Pfam" id="PF19269"/>
    </source>
</evidence>
<dbReference type="SUPFAM" id="SSF48163">
    <property type="entry name" value="An anticodon-binding domain of class I aminoacyl-tRNA synthetases"/>
    <property type="match status" value="1"/>
</dbReference>
<comment type="catalytic activity">
    <reaction evidence="8">
        <text>tRNA(Glu) + L-glutamate + ATP = L-glutamyl-tRNA(Glu) + AMP + diphosphate</text>
        <dbReference type="Rhea" id="RHEA:23540"/>
        <dbReference type="Rhea" id="RHEA-COMP:9663"/>
        <dbReference type="Rhea" id="RHEA-COMP:9680"/>
        <dbReference type="ChEBI" id="CHEBI:29985"/>
        <dbReference type="ChEBI" id="CHEBI:30616"/>
        <dbReference type="ChEBI" id="CHEBI:33019"/>
        <dbReference type="ChEBI" id="CHEBI:78442"/>
        <dbReference type="ChEBI" id="CHEBI:78520"/>
        <dbReference type="ChEBI" id="CHEBI:456215"/>
        <dbReference type="EC" id="6.1.1.17"/>
    </reaction>
</comment>
<organism evidence="11 12">
    <name type="scientific">Candidatus Enterousia avicola</name>
    <dbReference type="NCBI Taxonomy" id="2840787"/>
    <lineage>
        <taxon>Bacteria</taxon>
        <taxon>Pseudomonadati</taxon>
        <taxon>Pseudomonadota</taxon>
        <taxon>Alphaproteobacteria</taxon>
        <taxon>Candidatus Enterousia</taxon>
    </lineage>
</organism>
<evidence type="ECO:0000256" key="4">
    <source>
        <dbReference type="ARBA" id="ARBA00022741"/>
    </source>
</evidence>
<comment type="caution">
    <text evidence="11">The sequence shown here is derived from an EMBL/GenBank/DDBJ whole genome shotgun (WGS) entry which is preliminary data.</text>
</comment>
<name>A0A9D1MSS1_9PROT</name>
<dbReference type="InterPro" id="IPR004527">
    <property type="entry name" value="Glu-tRNA-ligase_bac/mito"/>
</dbReference>
<keyword evidence="7 8" id="KW-0030">Aminoacyl-tRNA synthetase</keyword>
<reference evidence="11" key="2">
    <citation type="journal article" date="2021" name="PeerJ">
        <title>Extensive microbial diversity within the chicken gut microbiome revealed by metagenomics and culture.</title>
        <authorList>
            <person name="Gilroy R."/>
            <person name="Ravi A."/>
            <person name="Getino M."/>
            <person name="Pursley I."/>
            <person name="Horton D.L."/>
            <person name="Alikhan N.F."/>
            <person name="Baker D."/>
            <person name="Gharbi K."/>
            <person name="Hall N."/>
            <person name="Watson M."/>
            <person name="Adriaenssens E.M."/>
            <person name="Foster-Nyarko E."/>
            <person name="Jarju S."/>
            <person name="Secka A."/>
            <person name="Antonio M."/>
            <person name="Oren A."/>
            <person name="Chaudhuri R.R."/>
            <person name="La Ragione R."/>
            <person name="Hildebrand F."/>
            <person name="Pallen M.J."/>
        </authorList>
    </citation>
    <scope>NUCLEOTIDE SEQUENCE</scope>
    <source>
        <strain evidence="11">CHK136-897</strain>
    </source>
</reference>
<keyword evidence="4 8" id="KW-0547">Nucleotide-binding</keyword>
<dbReference type="GO" id="GO:0000049">
    <property type="term" value="F:tRNA binding"/>
    <property type="evidence" value="ECO:0007669"/>
    <property type="project" value="InterPro"/>
</dbReference>
<dbReference type="Gene3D" id="1.10.10.350">
    <property type="match status" value="1"/>
</dbReference>
<dbReference type="PANTHER" id="PTHR43311:SF2">
    <property type="entry name" value="GLUTAMATE--TRNA LIGASE, MITOCHONDRIAL-RELATED"/>
    <property type="match status" value="1"/>
</dbReference>
<dbReference type="SUPFAM" id="SSF52374">
    <property type="entry name" value="Nucleotidylyl transferase"/>
    <property type="match status" value="1"/>
</dbReference>
<dbReference type="GO" id="GO:0004818">
    <property type="term" value="F:glutamate-tRNA ligase activity"/>
    <property type="evidence" value="ECO:0007669"/>
    <property type="project" value="UniProtKB-UniRule"/>
</dbReference>